<dbReference type="CDD" id="cd04791">
    <property type="entry name" value="LanC_SerThrkinase"/>
    <property type="match status" value="1"/>
</dbReference>
<sequence length="296" mass="33258">MASVLYEYGYKEESINIFERILATFNNDVIDVSLRSGASGIGLALTSLYLEEKNKTYLLKAEEIADAINNFIIQGKKLSNNDLTGVPIGLIDGWSGISIFYSALYAVTNNQVYFDKSIELIEKDLEKTEIDETINVMHTLDDRKRLLPYLSGGSIGIGIAIDYLNHVSGQQNYQKELNLITNLSNVKCAFNGGLFDGAGGFLLLPLVNRKNDRQFNSNVESVTKLLNLYLVKREDHLLFPGNFGYRLSDDLFSGSSGIVLAIESLLRKNNLYWLPIINPTLFYKQTMHQSKVLYNI</sequence>
<protein>
    <recommendedName>
        <fullName evidence="3">Lanthionine synthetase C family protein</fullName>
    </recommendedName>
</protein>
<accession>A0A516KCN9</accession>
<dbReference type="Proteomes" id="UP000315215">
    <property type="component" value="Chromosome"/>
</dbReference>
<evidence type="ECO:0000313" key="1">
    <source>
        <dbReference type="EMBL" id="QDP39175.1"/>
    </source>
</evidence>
<name>A0A516KCN9_9BACI</name>
<dbReference type="SUPFAM" id="SSF158745">
    <property type="entry name" value="LanC-like"/>
    <property type="match status" value="2"/>
</dbReference>
<reference evidence="1 2" key="1">
    <citation type="submission" date="2019-07" db="EMBL/GenBank/DDBJ databases">
        <authorList>
            <person name="Li J."/>
        </authorList>
    </citation>
    <scope>NUCLEOTIDE SEQUENCE [LARGE SCALE GENOMIC DNA]</scope>
    <source>
        <strain evidence="1 2">TKL69</strain>
    </source>
</reference>
<organism evidence="1 2">
    <name type="scientific">Radiobacillus deserti</name>
    <dbReference type="NCBI Taxonomy" id="2594883"/>
    <lineage>
        <taxon>Bacteria</taxon>
        <taxon>Bacillati</taxon>
        <taxon>Bacillota</taxon>
        <taxon>Bacilli</taxon>
        <taxon>Bacillales</taxon>
        <taxon>Bacillaceae</taxon>
        <taxon>Radiobacillus</taxon>
    </lineage>
</organism>
<dbReference type="GO" id="GO:0005975">
    <property type="term" value="P:carbohydrate metabolic process"/>
    <property type="evidence" value="ECO:0007669"/>
    <property type="project" value="InterPro"/>
</dbReference>
<evidence type="ECO:0000313" key="2">
    <source>
        <dbReference type="Proteomes" id="UP000315215"/>
    </source>
</evidence>
<dbReference type="Gene3D" id="1.50.10.10">
    <property type="match status" value="1"/>
</dbReference>
<dbReference type="RefSeq" id="WP_143891925.1">
    <property type="nucleotide sequence ID" value="NZ_CP041666.1"/>
</dbReference>
<dbReference type="InterPro" id="IPR058053">
    <property type="entry name" value="RamC_C"/>
</dbReference>
<dbReference type="AlphaFoldDB" id="A0A516KCN9"/>
<evidence type="ECO:0008006" key="3">
    <source>
        <dbReference type="Google" id="ProtNLM"/>
    </source>
</evidence>
<dbReference type="OrthoDB" id="1492512at2"/>
<gene>
    <name evidence="1" type="ORF">FN924_02570</name>
</gene>
<dbReference type="InterPro" id="IPR012341">
    <property type="entry name" value="6hp_glycosidase-like_sf"/>
</dbReference>
<dbReference type="KEGG" id="aqt:FN924_02570"/>
<keyword evidence="2" id="KW-1185">Reference proteome</keyword>
<proteinExistence type="predicted"/>
<dbReference type="EMBL" id="CP041666">
    <property type="protein sequence ID" value="QDP39175.1"/>
    <property type="molecule type" value="Genomic_DNA"/>
</dbReference>